<evidence type="ECO:0000313" key="4">
    <source>
        <dbReference type="Proteomes" id="UP000184391"/>
    </source>
</evidence>
<dbReference type="GO" id="GO:0035438">
    <property type="term" value="F:cyclic-di-GMP binding"/>
    <property type="evidence" value="ECO:0007669"/>
    <property type="project" value="InterPro"/>
</dbReference>
<gene>
    <name evidence="3" type="ORF">SAMN02745193_02721</name>
</gene>
<organism evidence="3 4">
    <name type="scientific">Erythrobacter sanguineus</name>
    <dbReference type="NCBI Taxonomy" id="198312"/>
    <lineage>
        <taxon>Bacteria</taxon>
        <taxon>Pseudomonadati</taxon>
        <taxon>Pseudomonadota</taxon>
        <taxon>Alphaproteobacteria</taxon>
        <taxon>Sphingomonadales</taxon>
        <taxon>Erythrobacteraceae</taxon>
        <taxon>Erythrobacter/Porphyrobacter group</taxon>
        <taxon>Erythrobacter</taxon>
    </lineage>
</organism>
<dbReference type="AlphaFoldDB" id="A0A1M7T0W6"/>
<reference evidence="4" key="1">
    <citation type="submission" date="2016-12" db="EMBL/GenBank/DDBJ databases">
        <authorList>
            <person name="Varghese N."/>
            <person name="Submissions S."/>
        </authorList>
    </citation>
    <scope>NUCLEOTIDE SEQUENCE [LARGE SCALE GENOMIC DNA]</scope>
    <source>
        <strain evidence="4">DSM 11032</strain>
    </source>
</reference>
<sequence>MTGVETRSLVRDSLFLLADIRFEQDSEAHRVRVRNLSDGGMMAEGNLRAKRGHRVELELRNIGIVVGSVAWVQDNRFGIAFDNEIDSQKARRPLRAGEADSGTALKPSWAHRAPPPVEPSKLRKL</sequence>
<dbReference type="STRING" id="198312.SAMN02745193_02721"/>
<evidence type="ECO:0000259" key="2">
    <source>
        <dbReference type="Pfam" id="PF07238"/>
    </source>
</evidence>
<feature type="domain" description="PilZ" evidence="2">
    <location>
        <begin position="14"/>
        <end position="89"/>
    </location>
</feature>
<dbReference type="EMBL" id="FRDF01000017">
    <property type="protein sequence ID" value="SHN64322.1"/>
    <property type="molecule type" value="Genomic_DNA"/>
</dbReference>
<feature type="region of interest" description="Disordered" evidence="1">
    <location>
        <begin position="90"/>
        <end position="125"/>
    </location>
</feature>
<dbReference type="Proteomes" id="UP000184391">
    <property type="component" value="Unassembled WGS sequence"/>
</dbReference>
<dbReference type="SUPFAM" id="SSF141371">
    <property type="entry name" value="PilZ domain-like"/>
    <property type="match status" value="1"/>
</dbReference>
<dbReference type="Pfam" id="PF07238">
    <property type="entry name" value="PilZ"/>
    <property type="match status" value="1"/>
</dbReference>
<name>A0A1M7T0W6_9SPHN</name>
<keyword evidence="4" id="KW-1185">Reference proteome</keyword>
<evidence type="ECO:0000256" key="1">
    <source>
        <dbReference type="SAM" id="MobiDB-lite"/>
    </source>
</evidence>
<proteinExistence type="predicted"/>
<protein>
    <submittedName>
        <fullName evidence="3">PilZ domain-containing protein</fullName>
    </submittedName>
</protein>
<dbReference type="OrthoDB" id="7391081at2"/>
<evidence type="ECO:0000313" key="3">
    <source>
        <dbReference type="EMBL" id="SHN64322.1"/>
    </source>
</evidence>
<accession>A0A1M7T0W6</accession>
<dbReference type="InterPro" id="IPR009875">
    <property type="entry name" value="PilZ_domain"/>
</dbReference>